<feature type="region of interest" description="Disordered" evidence="1">
    <location>
        <begin position="62"/>
        <end position="86"/>
    </location>
</feature>
<organism evidence="3 4">
    <name type="scientific">Paenibacillus chitinolyticus</name>
    <dbReference type="NCBI Taxonomy" id="79263"/>
    <lineage>
        <taxon>Bacteria</taxon>
        <taxon>Bacillati</taxon>
        <taxon>Bacillota</taxon>
        <taxon>Bacilli</taxon>
        <taxon>Bacillales</taxon>
        <taxon>Paenibacillaceae</taxon>
        <taxon>Paenibacillus</taxon>
    </lineage>
</organism>
<dbReference type="EMBL" id="CP026520">
    <property type="protein sequence ID" value="QAV17195.1"/>
    <property type="molecule type" value="Genomic_DNA"/>
</dbReference>
<keyword evidence="5" id="KW-1185">Reference proteome</keyword>
<evidence type="ECO:0000313" key="2">
    <source>
        <dbReference type="EMBL" id="MCY9595420.1"/>
    </source>
</evidence>
<accession>A0A410WS44</accession>
<dbReference type="EMBL" id="JAMDMJ010000008">
    <property type="protein sequence ID" value="MCY9595420.1"/>
    <property type="molecule type" value="Genomic_DNA"/>
</dbReference>
<evidence type="ECO:0000313" key="5">
    <source>
        <dbReference type="Proteomes" id="UP001527202"/>
    </source>
</evidence>
<dbReference type="RefSeq" id="WP_042229801.1">
    <property type="nucleotide sequence ID" value="NZ_CP026520.1"/>
</dbReference>
<evidence type="ECO:0000313" key="4">
    <source>
        <dbReference type="Proteomes" id="UP000288943"/>
    </source>
</evidence>
<proteinExistence type="predicted"/>
<name>A0A410WS44_9BACL</name>
<dbReference type="Proteomes" id="UP000288943">
    <property type="component" value="Chromosome"/>
</dbReference>
<evidence type="ECO:0000313" key="3">
    <source>
        <dbReference type="EMBL" id="QAV17195.1"/>
    </source>
</evidence>
<reference evidence="2 5" key="2">
    <citation type="submission" date="2022-05" db="EMBL/GenBank/DDBJ databases">
        <title>Genome Sequencing of Bee-Associated Microbes.</title>
        <authorList>
            <person name="Dunlap C."/>
        </authorList>
    </citation>
    <scope>NUCLEOTIDE SEQUENCE [LARGE SCALE GENOMIC DNA]</scope>
    <source>
        <strain evidence="2 5">NRRL B-23120</strain>
    </source>
</reference>
<feature type="compositionally biased region" description="Acidic residues" evidence="1">
    <location>
        <begin position="76"/>
        <end position="86"/>
    </location>
</feature>
<dbReference type="KEGG" id="pchi:PC41400_05765"/>
<protein>
    <submittedName>
        <fullName evidence="3">Uncharacterized protein</fullName>
    </submittedName>
</protein>
<sequence length="86" mass="10018">MILYQLTQWLQEHTSIRKAIRQEAGDPGELMQRKEQVERQLMEQAERWRNVYADVPALPAADQFPSWSSESGAGWEDGEPEFDTPR</sequence>
<dbReference type="GeneID" id="95374323"/>
<dbReference type="OrthoDB" id="2629046at2"/>
<dbReference type="AlphaFoldDB" id="A0A410WS44"/>
<reference evidence="3 4" key="1">
    <citation type="submission" date="2018-01" db="EMBL/GenBank/DDBJ databases">
        <title>The whole genome sequencing and assembly of Paenibacillus chitinolyticus KCCM 41400 strain.</title>
        <authorList>
            <person name="Kim J.-Y."/>
            <person name="Park M.-K."/>
            <person name="Lee Y.-J."/>
            <person name="Yi H."/>
            <person name="Bahn Y.-S."/>
            <person name="Kim J.F."/>
            <person name="Lee D.-W."/>
        </authorList>
    </citation>
    <scope>NUCLEOTIDE SEQUENCE [LARGE SCALE GENOMIC DNA]</scope>
    <source>
        <strain evidence="3 4">KCCM 41400</strain>
    </source>
</reference>
<evidence type="ECO:0000256" key="1">
    <source>
        <dbReference type="SAM" id="MobiDB-lite"/>
    </source>
</evidence>
<dbReference type="Proteomes" id="UP001527202">
    <property type="component" value="Unassembled WGS sequence"/>
</dbReference>
<gene>
    <name evidence="2" type="ORF">M5X16_06535</name>
    <name evidence="3" type="ORF">PC41400_05765</name>
</gene>